<dbReference type="InterPro" id="IPR013785">
    <property type="entry name" value="Aldolase_TIM"/>
</dbReference>
<dbReference type="BioCyc" id="MetaCyc:MONOMER-20584"/>
<dbReference type="GO" id="GO:0010181">
    <property type="term" value="F:FMN binding"/>
    <property type="evidence" value="ECO:0007669"/>
    <property type="project" value="InterPro"/>
</dbReference>
<evidence type="ECO:0000313" key="4">
    <source>
        <dbReference type="EMBL" id="AAM12914.1"/>
    </source>
</evidence>
<reference evidence="4" key="1">
    <citation type="journal article" date="2003" name="Chem. Biol.">
        <title>Characterization of the mupirocin biosynthesis gene cluster from Pseudomonas fluorescens NCIMB 10586.</title>
        <authorList>
            <person name="El-Sayed A.K."/>
            <person name="Hothersall J."/>
            <person name="Cooper S.M."/>
            <person name="Stephens E."/>
            <person name="Simpson T.J."/>
            <person name="Thomas C.M."/>
        </authorList>
    </citation>
    <scope>NUCLEOTIDE SEQUENCE</scope>
    <source>
        <strain evidence="4">NCIMB 10586</strain>
    </source>
</reference>
<dbReference type="InterPro" id="IPR001155">
    <property type="entry name" value="OxRdtase_FMN_N"/>
</dbReference>
<protein>
    <submittedName>
        <fullName evidence="4">MupC</fullName>
    </submittedName>
</protein>
<dbReference type="CDD" id="cd04733">
    <property type="entry name" value="OYE_like_2_FMN"/>
    <property type="match status" value="1"/>
</dbReference>
<reference evidence="4" key="2">
    <citation type="submission" date="2014-02" db="EMBL/GenBank/DDBJ databases">
        <authorList>
            <person name="Haines A.S."/>
            <person name="Stephens E."/>
            <person name="Hothersall J."/>
            <person name="Thomas C.M."/>
        </authorList>
    </citation>
    <scope>NUCLEOTIDE SEQUENCE</scope>
    <source>
        <strain evidence="4">NCIMB 10586</strain>
    </source>
</reference>
<accession>Q8RL71</accession>
<evidence type="ECO:0000256" key="2">
    <source>
        <dbReference type="ARBA" id="ARBA00023002"/>
    </source>
</evidence>
<gene>
    <name evidence="4" type="primary">mupC</name>
</gene>
<evidence type="ECO:0000256" key="1">
    <source>
        <dbReference type="ARBA" id="ARBA00022630"/>
    </source>
</evidence>
<sequence>MTDHSSLSRNVTMDQSPALPDLGSSFVLPNGVRLKNRLVKAAMSEQLGDRRHDPGPGMENLYRQWAQGGIGLSISGNIMVDRNAIGELRNVVLDAHSDLNAFRRWALAGSSHGTHLWAQLNHPGKQIIKLLCDEPVAPSAISLGSGLEKHFNCPRALTEDGIEKIIAQFATSARLAKVVGFTGVQIHAAHGYLINQFLSPLHNQRSDQWGGSLANRMRFLVRVYQAIRSVVGDAFPVGIKLNSADFMRGGFTEEESLQVVVALGNLGLDQLEISGGTYESPVMVGNQAASTREREAYFLNYAARVREVSTLPLVVTGGFRSGAAMTAALRDAATDFIGLARPLALEPDMPVKLLSEATYRVDLRPLSTGFAALDRIATLDVSWYEHQLQRMARHQLPKPGLSEWLSLGKTLLDFAACARKKRSTQCSTYKR</sequence>
<keyword evidence="2" id="KW-0560">Oxidoreductase</keyword>
<dbReference type="Gene3D" id="3.20.20.70">
    <property type="entry name" value="Aldolase class I"/>
    <property type="match status" value="1"/>
</dbReference>
<feature type="domain" description="NADH:flavin oxidoreductase/NADH oxidase N-terminal" evidence="3">
    <location>
        <begin position="32"/>
        <end position="353"/>
    </location>
</feature>
<dbReference type="Pfam" id="PF00724">
    <property type="entry name" value="Oxidored_FMN"/>
    <property type="match status" value="1"/>
</dbReference>
<dbReference type="InterPro" id="IPR051799">
    <property type="entry name" value="NADH_flavin_oxidoreductase"/>
</dbReference>
<dbReference type="AlphaFoldDB" id="Q8RL71"/>
<keyword evidence="1" id="KW-0285">Flavoprotein</keyword>
<dbReference type="GO" id="GO:0016491">
    <property type="term" value="F:oxidoreductase activity"/>
    <property type="evidence" value="ECO:0007669"/>
    <property type="project" value="UniProtKB-KW"/>
</dbReference>
<name>Q8RL71_PSEFL</name>
<dbReference type="PANTHER" id="PTHR43656">
    <property type="entry name" value="BINDING OXIDOREDUCTASE, PUTATIVE (AFU_ORTHOLOGUE AFUA_2G08260)-RELATED"/>
    <property type="match status" value="1"/>
</dbReference>
<proteinExistence type="predicted"/>
<evidence type="ECO:0000259" key="3">
    <source>
        <dbReference type="Pfam" id="PF00724"/>
    </source>
</evidence>
<dbReference type="PANTHER" id="PTHR43656:SF2">
    <property type="entry name" value="BINDING OXIDOREDUCTASE, PUTATIVE (AFU_ORTHOLOGUE AFUA_2G08260)-RELATED"/>
    <property type="match status" value="1"/>
</dbReference>
<dbReference type="SUPFAM" id="SSF51395">
    <property type="entry name" value="FMN-linked oxidoreductases"/>
    <property type="match status" value="1"/>
</dbReference>
<dbReference type="EMBL" id="AF318063">
    <property type="protein sequence ID" value="AAM12914.1"/>
    <property type="molecule type" value="Genomic_DNA"/>
</dbReference>
<organism evidence="4">
    <name type="scientific">Pseudomonas fluorescens</name>
    <dbReference type="NCBI Taxonomy" id="294"/>
    <lineage>
        <taxon>Bacteria</taxon>
        <taxon>Pseudomonadati</taxon>
        <taxon>Pseudomonadota</taxon>
        <taxon>Gammaproteobacteria</taxon>
        <taxon>Pseudomonadales</taxon>
        <taxon>Pseudomonadaceae</taxon>
        <taxon>Pseudomonas</taxon>
    </lineage>
</organism>